<dbReference type="Gene3D" id="3.40.50.1380">
    <property type="entry name" value="Methylglyoxal synthase-like domain"/>
    <property type="match status" value="1"/>
</dbReference>
<feature type="compositionally biased region" description="Low complexity" evidence="1">
    <location>
        <begin position="225"/>
        <end position="235"/>
    </location>
</feature>
<dbReference type="PANTHER" id="PTHR30492">
    <property type="entry name" value="METHYLGLYOXAL SYNTHASE"/>
    <property type="match status" value="1"/>
</dbReference>
<feature type="compositionally biased region" description="Acidic residues" evidence="1">
    <location>
        <begin position="300"/>
        <end position="312"/>
    </location>
</feature>
<reference evidence="2" key="1">
    <citation type="submission" date="2023-06" db="EMBL/GenBank/DDBJ databases">
        <title>Survivors Of The Sea: Transcriptome response of Skeletonema marinoi to long-term dormancy.</title>
        <authorList>
            <person name="Pinder M.I.M."/>
            <person name="Kourtchenko O."/>
            <person name="Robertson E.K."/>
            <person name="Larsson T."/>
            <person name="Maumus F."/>
            <person name="Osuna-Cruz C.M."/>
            <person name="Vancaester E."/>
            <person name="Stenow R."/>
            <person name="Vandepoele K."/>
            <person name="Ploug H."/>
            <person name="Bruchert V."/>
            <person name="Godhe A."/>
            <person name="Topel M."/>
        </authorList>
    </citation>
    <scope>NUCLEOTIDE SEQUENCE</scope>
    <source>
        <strain evidence="2">R05AC</strain>
    </source>
</reference>
<dbReference type="EC" id="4.2.3.3" evidence="2"/>
<dbReference type="InterPro" id="IPR036914">
    <property type="entry name" value="MGS-like_dom_sf"/>
</dbReference>
<name>A0AAD8Y0K1_9STRA</name>
<feature type="region of interest" description="Disordered" evidence="1">
    <location>
        <begin position="300"/>
        <end position="342"/>
    </location>
</feature>
<dbReference type="GO" id="GO:0008929">
    <property type="term" value="F:methylglyoxal synthase activity"/>
    <property type="evidence" value="ECO:0007669"/>
    <property type="project" value="UniProtKB-EC"/>
</dbReference>
<protein>
    <submittedName>
        <fullName evidence="2">Methylglyoxal synthase</fullName>
        <ecNumber evidence="2">4.2.3.3</ecNumber>
    </submittedName>
</protein>
<evidence type="ECO:0000313" key="3">
    <source>
        <dbReference type="Proteomes" id="UP001224775"/>
    </source>
</evidence>
<accession>A0AAD8Y0K1</accession>
<evidence type="ECO:0000313" key="2">
    <source>
        <dbReference type="EMBL" id="KAK1736807.1"/>
    </source>
</evidence>
<dbReference type="PANTHER" id="PTHR30492:SF0">
    <property type="entry name" value="METHYLGLYOXAL SYNTHASE"/>
    <property type="match status" value="1"/>
</dbReference>
<gene>
    <name evidence="2" type="ORF">QTG54_012252</name>
</gene>
<organism evidence="2 3">
    <name type="scientific">Skeletonema marinoi</name>
    <dbReference type="NCBI Taxonomy" id="267567"/>
    <lineage>
        <taxon>Eukaryota</taxon>
        <taxon>Sar</taxon>
        <taxon>Stramenopiles</taxon>
        <taxon>Ochrophyta</taxon>
        <taxon>Bacillariophyta</taxon>
        <taxon>Coscinodiscophyceae</taxon>
        <taxon>Thalassiosirophycidae</taxon>
        <taxon>Thalassiosirales</taxon>
        <taxon>Skeletonemataceae</taxon>
        <taxon>Skeletonema</taxon>
        <taxon>Skeletonema marinoi-dohrnii complex</taxon>
    </lineage>
</organism>
<dbReference type="GO" id="GO:0005829">
    <property type="term" value="C:cytosol"/>
    <property type="evidence" value="ECO:0007669"/>
    <property type="project" value="TreeGrafter"/>
</dbReference>
<sequence>MSRRESFAVQLDNHRRTSQRRGSTYAQRLSLADAVGTATDEVTAPFTSTFAPGEMRQLALVAHNHMKPAMKQFIETYSEILKKFRITGTQTTMKMCKSMWGEDDPSIHYGLTCTSGPLGGDAQIAALMCVEDLGGIIFFVDPLSAHPHQADIDSLLRLANCGNIIVCPNPASASSMMHTLRCALLKGDSARGMIPSFFETLESPAVEEYKHQQAVALANVIKGNSPSAPAPQAAEPPKEVGKSVSFGTEKSVSFGEPAPVEEEKKKKEVAAISQTTIDRALMGQSMMFSDERLQALLAVESDDDSDDDEEEGSSVADAPTAKVSKGLFGIKTSSTKKSRGRMGLKKLGKSVRNMMISK</sequence>
<comment type="caution">
    <text evidence="2">The sequence shown here is derived from an EMBL/GenBank/DDBJ whole genome shotgun (WGS) entry which is preliminary data.</text>
</comment>
<keyword evidence="3" id="KW-1185">Reference proteome</keyword>
<dbReference type="InterPro" id="IPR018148">
    <property type="entry name" value="Methylglyoxal_synth_AS"/>
</dbReference>
<proteinExistence type="predicted"/>
<dbReference type="NCBIfam" id="NF003559">
    <property type="entry name" value="PRK05234.1"/>
    <property type="match status" value="1"/>
</dbReference>
<keyword evidence="2" id="KW-0456">Lyase</keyword>
<dbReference type="GO" id="GO:0019242">
    <property type="term" value="P:methylglyoxal biosynthetic process"/>
    <property type="evidence" value="ECO:0007669"/>
    <property type="project" value="InterPro"/>
</dbReference>
<feature type="region of interest" description="Disordered" evidence="1">
    <location>
        <begin position="1"/>
        <end position="23"/>
    </location>
</feature>
<dbReference type="AlphaFoldDB" id="A0AAD8Y0K1"/>
<dbReference type="InterPro" id="IPR004363">
    <property type="entry name" value="Methylgl_synth"/>
</dbReference>
<dbReference type="PROSITE" id="PS01335">
    <property type="entry name" value="METHYLGLYOXAL_SYNTH"/>
    <property type="match status" value="1"/>
</dbReference>
<feature type="region of interest" description="Disordered" evidence="1">
    <location>
        <begin position="225"/>
        <end position="267"/>
    </location>
</feature>
<dbReference type="EMBL" id="JATAAI010000027">
    <property type="protein sequence ID" value="KAK1736807.1"/>
    <property type="molecule type" value="Genomic_DNA"/>
</dbReference>
<evidence type="ECO:0000256" key="1">
    <source>
        <dbReference type="SAM" id="MobiDB-lite"/>
    </source>
</evidence>
<dbReference type="SUPFAM" id="SSF52335">
    <property type="entry name" value="Methylglyoxal synthase-like"/>
    <property type="match status" value="1"/>
</dbReference>
<dbReference type="Proteomes" id="UP001224775">
    <property type="component" value="Unassembled WGS sequence"/>
</dbReference>